<evidence type="ECO:0000313" key="2">
    <source>
        <dbReference type="EMBL" id="GAA0443726.1"/>
    </source>
</evidence>
<dbReference type="EMBL" id="BAAAHB010000001">
    <property type="protein sequence ID" value="GAA0443726.1"/>
    <property type="molecule type" value="Genomic_DNA"/>
</dbReference>
<dbReference type="Proteomes" id="UP001499895">
    <property type="component" value="Unassembled WGS sequence"/>
</dbReference>
<sequence length="112" mass="12021">MQDAVRRQARTRTFAEAEDIISTVLSDPAVQEARERVEAEAGLGMELRARLQPFQDRYDQAVAEGATRPGSRRSVRASTAAEGGSASCPTGTNPGWRSRTGATTARASRSRG</sequence>
<reference evidence="3" key="1">
    <citation type="journal article" date="2019" name="Int. J. Syst. Evol. Microbiol.">
        <title>The Global Catalogue of Microorganisms (GCM) 10K type strain sequencing project: providing services to taxonomists for standard genome sequencing and annotation.</title>
        <authorList>
            <consortium name="The Broad Institute Genomics Platform"/>
            <consortium name="The Broad Institute Genome Sequencing Center for Infectious Disease"/>
            <person name="Wu L."/>
            <person name="Ma J."/>
        </authorList>
    </citation>
    <scope>NUCLEOTIDE SEQUENCE [LARGE SCALE GENOMIC DNA]</scope>
    <source>
        <strain evidence="3">JCM 10649</strain>
    </source>
</reference>
<name>A0ABP3J708_9ACTN</name>
<keyword evidence="3" id="KW-1185">Reference proteome</keyword>
<comment type="caution">
    <text evidence="2">The sequence shown here is derived from an EMBL/GenBank/DDBJ whole genome shotgun (WGS) entry which is preliminary data.</text>
</comment>
<gene>
    <name evidence="2" type="ORF">GCM10009544_03200</name>
</gene>
<evidence type="ECO:0000313" key="3">
    <source>
        <dbReference type="Proteomes" id="UP001499895"/>
    </source>
</evidence>
<evidence type="ECO:0000256" key="1">
    <source>
        <dbReference type="SAM" id="MobiDB-lite"/>
    </source>
</evidence>
<accession>A0ABP3J708</accession>
<proteinExistence type="predicted"/>
<protein>
    <submittedName>
        <fullName evidence="2">Uncharacterized protein</fullName>
    </submittedName>
</protein>
<organism evidence="2 3">
    <name type="scientific">Streptomyces stramineus</name>
    <dbReference type="NCBI Taxonomy" id="173861"/>
    <lineage>
        <taxon>Bacteria</taxon>
        <taxon>Bacillati</taxon>
        <taxon>Actinomycetota</taxon>
        <taxon>Actinomycetes</taxon>
        <taxon>Kitasatosporales</taxon>
        <taxon>Streptomycetaceae</taxon>
        <taxon>Streptomyces</taxon>
    </lineage>
</organism>
<feature type="region of interest" description="Disordered" evidence="1">
    <location>
        <begin position="61"/>
        <end position="112"/>
    </location>
</feature>
<feature type="compositionally biased region" description="Polar residues" evidence="1">
    <location>
        <begin position="87"/>
        <end position="112"/>
    </location>
</feature>